<dbReference type="GO" id="GO:0003723">
    <property type="term" value="F:RNA binding"/>
    <property type="evidence" value="ECO:0007669"/>
    <property type="project" value="UniProtKB-UniRule"/>
</dbReference>
<sequence length="260" mass="29033">MKQTRSINEIARALKAVSDPDDPFLTACKEDTRSGVIELVSKWNRHRENQLKAKEHFKQMSIHEQSLRSQGFQYIAGIDEVGRGPLAGPVIASAVILPEGFYLEGLNDSKKVAESRRETFYEVIQKEAVAIGIGILHSEEIDRWNIYESTKKAMLAAIADLGITPDYLLIDAMKLVVPMPSLSIIKGDAKSISIAAASIIAKVTRDRMMKEYAAKYPYYGFDTNMGYGTSEHLGALHKYGLTPWHRKSFAPVREKANDSE</sequence>
<evidence type="ECO:0000256" key="13">
    <source>
        <dbReference type="ARBA" id="ARBA00023211"/>
    </source>
</evidence>
<dbReference type="RefSeq" id="WP_126864448.1">
    <property type="nucleotide sequence ID" value="NZ_JAUSTX010000001.1"/>
</dbReference>
<comment type="function">
    <text evidence="3 14 16">Endonuclease that specifically degrades the RNA of RNA-DNA hybrids.</text>
</comment>
<dbReference type="Pfam" id="PF01351">
    <property type="entry name" value="RNase_HII"/>
    <property type="match status" value="1"/>
</dbReference>
<organism evidence="18 19">
    <name type="scientific">Peribacillus cavernae</name>
    <dbReference type="NCBI Taxonomy" id="1674310"/>
    <lineage>
        <taxon>Bacteria</taxon>
        <taxon>Bacillati</taxon>
        <taxon>Bacillota</taxon>
        <taxon>Bacilli</taxon>
        <taxon>Bacillales</taxon>
        <taxon>Bacillaceae</taxon>
        <taxon>Peribacillus</taxon>
    </lineage>
</organism>
<keyword evidence="11 14" id="KW-0255">Endonuclease</keyword>
<feature type="binding site" evidence="14 15">
    <location>
        <position position="79"/>
    </location>
    <ligand>
        <name>a divalent metal cation</name>
        <dbReference type="ChEBI" id="CHEBI:60240"/>
    </ligand>
</feature>
<evidence type="ECO:0000259" key="17">
    <source>
        <dbReference type="PROSITE" id="PS51975"/>
    </source>
</evidence>
<dbReference type="FunFam" id="3.30.420.10:FF:000006">
    <property type="entry name" value="Ribonuclease HII"/>
    <property type="match status" value="1"/>
</dbReference>
<evidence type="ECO:0000256" key="15">
    <source>
        <dbReference type="PROSITE-ProRule" id="PRU01319"/>
    </source>
</evidence>
<protein>
    <recommendedName>
        <fullName evidence="7 14">Ribonuclease HII</fullName>
        <shortName evidence="14">RNase HII</shortName>
        <ecNumber evidence="6 14">3.1.26.4</ecNumber>
    </recommendedName>
</protein>
<feature type="binding site" evidence="14 15">
    <location>
        <position position="80"/>
    </location>
    <ligand>
        <name>a divalent metal cation</name>
        <dbReference type="ChEBI" id="CHEBI:60240"/>
    </ligand>
</feature>
<evidence type="ECO:0000256" key="3">
    <source>
        <dbReference type="ARBA" id="ARBA00004065"/>
    </source>
</evidence>
<evidence type="ECO:0000256" key="6">
    <source>
        <dbReference type="ARBA" id="ARBA00012180"/>
    </source>
</evidence>
<evidence type="ECO:0000256" key="16">
    <source>
        <dbReference type="RuleBase" id="RU003515"/>
    </source>
</evidence>
<gene>
    <name evidence="14" type="primary">rnhB</name>
    <name evidence="18" type="ORF">ELQ35_08800</name>
</gene>
<dbReference type="InterPro" id="IPR022898">
    <property type="entry name" value="RNase_HII"/>
</dbReference>
<dbReference type="InterPro" id="IPR001352">
    <property type="entry name" value="RNase_HII/HIII"/>
</dbReference>
<evidence type="ECO:0000256" key="9">
    <source>
        <dbReference type="ARBA" id="ARBA00022722"/>
    </source>
</evidence>
<comment type="similarity">
    <text evidence="5 14 16">Belongs to the RNase HII family.</text>
</comment>
<dbReference type="GO" id="GO:0043137">
    <property type="term" value="P:DNA replication, removal of RNA primer"/>
    <property type="evidence" value="ECO:0007669"/>
    <property type="project" value="TreeGrafter"/>
</dbReference>
<keyword evidence="9 14" id="KW-0540">Nuclease</keyword>
<dbReference type="NCBIfam" id="NF000594">
    <property type="entry name" value="PRK00015.1-1"/>
    <property type="match status" value="1"/>
</dbReference>
<keyword evidence="19" id="KW-1185">Reference proteome</keyword>
<feature type="domain" description="RNase H type-2" evidence="17">
    <location>
        <begin position="73"/>
        <end position="260"/>
    </location>
</feature>
<dbReference type="SUPFAM" id="SSF53098">
    <property type="entry name" value="Ribonuclease H-like"/>
    <property type="match status" value="1"/>
</dbReference>
<comment type="cofactor">
    <cofactor evidence="14 15">
        <name>Mn(2+)</name>
        <dbReference type="ChEBI" id="CHEBI:29035"/>
    </cofactor>
    <cofactor evidence="14 15">
        <name>Mg(2+)</name>
        <dbReference type="ChEBI" id="CHEBI:18420"/>
    </cofactor>
    <text evidence="14 15">Manganese or magnesium. Binds 1 divalent metal ion per monomer in the absence of substrate. May bind a second metal ion after substrate binding.</text>
</comment>
<evidence type="ECO:0000256" key="4">
    <source>
        <dbReference type="ARBA" id="ARBA00004496"/>
    </source>
</evidence>
<evidence type="ECO:0000256" key="8">
    <source>
        <dbReference type="ARBA" id="ARBA00022490"/>
    </source>
</evidence>
<dbReference type="InterPro" id="IPR012337">
    <property type="entry name" value="RNaseH-like_sf"/>
</dbReference>
<dbReference type="PROSITE" id="PS51975">
    <property type="entry name" value="RNASE_H_2"/>
    <property type="match status" value="1"/>
</dbReference>
<comment type="subcellular location">
    <subcellularLocation>
        <location evidence="4 14">Cytoplasm</location>
    </subcellularLocation>
</comment>
<evidence type="ECO:0000313" key="19">
    <source>
        <dbReference type="Proteomes" id="UP000267430"/>
    </source>
</evidence>
<dbReference type="GO" id="GO:0005737">
    <property type="term" value="C:cytoplasm"/>
    <property type="evidence" value="ECO:0007669"/>
    <property type="project" value="UniProtKB-SubCell"/>
</dbReference>
<evidence type="ECO:0000256" key="7">
    <source>
        <dbReference type="ARBA" id="ARBA00019179"/>
    </source>
</evidence>
<dbReference type="GO" id="GO:0032299">
    <property type="term" value="C:ribonuclease H2 complex"/>
    <property type="evidence" value="ECO:0007669"/>
    <property type="project" value="TreeGrafter"/>
</dbReference>
<dbReference type="PANTHER" id="PTHR10954">
    <property type="entry name" value="RIBONUCLEASE H2 SUBUNIT A"/>
    <property type="match status" value="1"/>
</dbReference>
<dbReference type="Gene3D" id="3.30.420.10">
    <property type="entry name" value="Ribonuclease H-like superfamily/Ribonuclease H"/>
    <property type="match status" value="1"/>
</dbReference>
<dbReference type="EMBL" id="RYZZ01000007">
    <property type="protein sequence ID" value="RUQ30426.1"/>
    <property type="molecule type" value="Genomic_DNA"/>
</dbReference>
<dbReference type="OrthoDB" id="9803420at2"/>
<evidence type="ECO:0000256" key="1">
    <source>
        <dbReference type="ARBA" id="ARBA00000077"/>
    </source>
</evidence>
<reference evidence="18 19" key="1">
    <citation type="submission" date="2018-12" db="EMBL/GenBank/DDBJ databases">
        <title>Bacillus chawlae sp. nov., Bacillus glennii sp. nov., and Bacillus saganii sp. nov. Isolated from the Vehicle Assembly Building at Kennedy Space Center where the Viking Spacecraft were Assembled.</title>
        <authorList>
            <person name="Seuylemezian A."/>
            <person name="Vaishampayan P."/>
        </authorList>
    </citation>
    <scope>NUCLEOTIDE SEQUENCE [LARGE SCALE GENOMIC DNA]</scope>
    <source>
        <strain evidence="18 19">L5</strain>
    </source>
</reference>
<evidence type="ECO:0000256" key="14">
    <source>
        <dbReference type="HAMAP-Rule" id="MF_00052"/>
    </source>
</evidence>
<dbReference type="GO" id="GO:0004523">
    <property type="term" value="F:RNA-DNA hybrid ribonuclease activity"/>
    <property type="evidence" value="ECO:0007669"/>
    <property type="project" value="UniProtKB-UniRule"/>
</dbReference>
<dbReference type="InterPro" id="IPR024567">
    <property type="entry name" value="RNase_HII/HIII_dom"/>
</dbReference>
<evidence type="ECO:0000256" key="5">
    <source>
        <dbReference type="ARBA" id="ARBA00007383"/>
    </source>
</evidence>
<keyword evidence="8 14" id="KW-0963">Cytoplasm</keyword>
<keyword evidence="10 14" id="KW-0479">Metal-binding</keyword>
<dbReference type="GO" id="GO:0006298">
    <property type="term" value="P:mismatch repair"/>
    <property type="evidence" value="ECO:0007669"/>
    <property type="project" value="TreeGrafter"/>
</dbReference>
<accession>A0A3S1B8C0</accession>
<feature type="binding site" evidence="14 15">
    <location>
        <position position="171"/>
    </location>
    <ligand>
        <name>a divalent metal cation</name>
        <dbReference type="ChEBI" id="CHEBI:60240"/>
    </ligand>
</feature>
<proteinExistence type="inferred from homology"/>
<dbReference type="NCBIfam" id="NF000595">
    <property type="entry name" value="PRK00015.1-3"/>
    <property type="match status" value="1"/>
</dbReference>
<dbReference type="EC" id="3.1.26.4" evidence="6 14"/>
<comment type="catalytic activity">
    <reaction evidence="1 14 15 16">
        <text>Endonucleolytic cleavage to 5'-phosphomonoester.</text>
        <dbReference type="EC" id="3.1.26.4"/>
    </reaction>
</comment>
<evidence type="ECO:0000256" key="2">
    <source>
        <dbReference type="ARBA" id="ARBA00001946"/>
    </source>
</evidence>
<evidence type="ECO:0000313" key="18">
    <source>
        <dbReference type="EMBL" id="RUQ30426.1"/>
    </source>
</evidence>
<evidence type="ECO:0000256" key="11">
    <source>
        <dbReference type="ARBA" id="ARBA00022759"/>
    </source>
</evidence>
<evidence type="ECO:0000256" key="12">
    <source>
        <dbReference type="ARBA" id="ARBA00022801"/>
    </source>
</evidence>
<dbReference type="GO" id="GO:0030145">
    <property type="term" value="F:manganese ion binding"/>
    <property type="evidence" value="ECO:0007669"/>
    <property type="project" value="UniProtKB-UniRule"/>
</dbReference>
<dbReference type="AlphaFoldDB" id="A0A3S1B8C0"/>
<keyword evidence="12 14" id="KW-0378">Hydrolase</keyword>
<name>A0A3S1B8C0_9BACI</name>
<dbReference type="HAMAP" id="MF_00052_B">
    <property type="entry name" value="RNase_HII_B"/>
    <property type="match status" value="1"/>
</dbReference>
<dbReference type="Proteomes" id="UP000267430">
    <property type="component" value="Unassembled WGS sequence"/>
</dbReference>
<dbReference type="CDD" id="cd07182">
    <property type="entry name" value="RNase_HII_bacteria_HII_like"/>
    <property type="match status" value="1"/>
</dbReference>
<dbReference type="PANTHER" id="PTHR10954:SF18">
    <property type="entry name" value="RIBONUCLEASE HII"/>
    <property type="match status" value="1"/>
</dbReference>
<keyword evidence="13 14" id="KW-0464">Manganese</keyword>
<comment type="caution">
    <text evidence="18">The sequence shown here is derived from an EMBL/GenBank/DDBJ whole genome shotgun (WGS) entry which is preliminary data.</text>
</comment>
<evidence type="ECO:0000256" key="10">
    <source>
        <dbReference type="ARBA" id="ARBA00022723"/>
    </source>
</evidence>
<dbReference type="InterPro" id="IPR036397">
    <property type="entry name" value="RNaseH_sf"/>
</dbReference>
<comment type="cofactor">
    <cofactor evidence="2">
        <name>Mg(2+)</name>
        <dbReference type="ChEBI" id="CHEBI:18420"/>
    </cofactor>
</comment>